<dbReference type="PANTHER" id="PTHR43065">
    <property type="entry name" value="SENSOR HISTIDINE KINASE"/>
    <property type="match status" value="1"/>
</dbReference>
<dbReference type="Gene3D" id="3.40.50.2300">
    <property type="match status" value="1"/>
</dbReference>
<dbReference type="InterPro" id="IPR004358">
    <property type="entry name" value="Sig_transdc_His_kin-like_C"/>
</dbReference>
<dbReference type="CDD" id="cd12912">
    <property type="entry name" value="PDC2_MCP_like"/>
    <property type="match status" value="1"/>
</dbReference>
<dbReference type="Gene3D" id="3.30.565.10">
    <property type="entry name" value="Histidine kinase-like ATPase, C-terminal domain"/>
    <property type="match status" value="1"/>
</dbReference>
<dbReference type="AlphaFoldDB" id="A0A3A4NKE8"/>
<dbReference type="Gene3D" id="1.10.287.130">
    <property type="match status" value="1"/>
</dbReference>
<dbReference type="InterPro" id="IPR001789">
    <property type="entry name" value="Sig_transdc_resp-reg_receiver"/>
</dbReference>
<dbReference type="InterPro" id="IPR005467">
    <property type="entry name" value="His_kinase_dom"/>
</dbReference>
<evidence type="ECO:0000256" key="5">
    <source>
        <dbReference type="SAM" id="Phobius"/>
    </source>
</evidence>
<dbReference type="EMBL" id="QZKU01000087">
    <property type="protein sequence ID" value="RJP19589.1"/>
    <property type="molecule type" value="Genomic_DNA"/>
</dbReference>
<dbReference type="PROSITE" id="PS50110">
    <property type="entry name" value="RESPONSE_REGULATORY"/>
    <property type="match status" value="1"/>
</dbReference>
<dbReference type="SMART" id="SM00091">
    <property type="entry name" value="PAS"/>
    <property type="match status" value="1"/>
</dbReference>
<dbReference type="SUPFAM" id="SSF55874">
    <property type="entry name" value="ATPase domain of HSP90 chaperone/DNA topoisomerase II/histidine kinase"/>
    <property type="match status" value="1"/>
</dbReference>
<dbReference type="SMART" id="SM00387">
    <property type="entry name" value="HATPase_c"/>
    <property type="match status" value="1"/>
</dbReference>
<dbReference type="Proteomes" id="UP000265882">
    <property type="component" value="Unassembled WGS sequence"/>
</dbReference>
<dbReference type="PANTHER" id="PTHR43065:SF42">
    <property type="entry name" value="TWO-COMPONENT SENSOR PPRA"/>
    <property type="match status" value="1"/>
</dbReference>
<dbReference type="InterPro" id="IPR000014">
    <property type="entry name" value="PAS"/>
</dbReference>
<feature type="transmembrane region" description="Helical" evidence="5">
    <location>
        <begin position="360"/>
        <end position="378"/>
    </location>
</feature>
<keyword evidence="5" id="KW-0812">Transmembrane</keyword>
<evidence type="ECO:0000256" key="3">
    <source>
        <dbReference type="ARBA" id="ARBA00022553"/>
    </source>
</evidence>
<dbReference type="InterPro" id="IPR011006">
    <property type="entry name" value="CheY-like_superfamily"/>
</dbReference>
<dbReference type="Gene3D" id="3.30.450.20">
    <property type="entry name" value="PAS domain"/>
    <property type="match status" value="2"/>
</dbReference>
<dbReference type="SUPFAM" id="SSF52172">
    <property type="entry name" value="CheY-like"/>
    <property type="match status" value="1"/>
</dbReference>
<dbReference type="Pfam" id="PF00512">
    <property type="entry name" value="HisKA"/>
    <property type="match status" value="1"/>
</dbReference>
<dbReference type="Pfam" id="PF00072">
    <property type="entry name" value="Response_reg"/>
    <property type="match status" value="1"/>
</dbReference>
<dbReference type="InterPro" id="IPR001610">
    <property type="entry name" value="PAC"/>
</dbReference>
<dbReference type="PROSITE" id="PS50113">
    <property type="entry name" value="PAC"/>
    <property type="match status" value="1"/>
</dbReference>
<dbReference type="CDD" id="cd00082">
    <property type="entry name" value="HisKA"/>
    <property type="match status" value="1"/>
</dbReference>
<comment type="catalytic activity">
    <reaction evidence="1">
        <text>ATP + protein L-histidine = ADP + protein N-phospho-L-histidine.</text>
        <dbReference type="EC" id="2.7.13.3"/>
    </reaction>
</comment>
<evidence type="ECO:0000313" key="10">
    <source>
        <dbReference type="EMBL" id="RJP19589.1"/>
    </source>
</evidence>
<protein>
    <recommendedName>
        <fullName evidence="2">histidine kinase</fullName>
        <ecNumber evidence="2">2.7.13.3</ecNumber>
    </recommendedName>
</protein>
<dbReference type="InterPro" id="IPR036097">
    <property type="entry name" value="HisK_dim/P_sf"/>
</dbReference>
<dbReference type="PROSITE" id="PS50109">
    <property type="entry name" value="HIS_KIN"/>
    <property type="match status" value="1"/>
</dbReference>
<dbReference type="CDD" id="cd00130">
    <property type="entry name" value="PAS"/>
    <property type="match status" value="1"/>
</dbReference>
<evidence type="ECO:0000256" key="4">
    <source>
        <dbReference type="PROSITE-ProRule" id="PRU00169"/>
    </source>
</evidence>
<dbReference type="SMART" id="SM00448">
    <property type="entry name" value="REC"/>
    <property type="match status" value="1"/>
</dbReference>
<dbReference type="SUPFAM" id="SSF47384">
    <property type="entry name" value="Homodimeric domain of signal transducing histidine kinase"/>
    <property type="match status" value="1"/>
</dbReference>
<keyword evidence="5" id="KW-0472">Membrane</keyword>
<gene>
    <name evidence="10" type="ORF">C4520_12655</name>
</gene>
<dbReference type="Pfam" id="PF02518">
    <property type="entry name" value="HATPase_c"/>
    <property type="match status" value="1"/>
</dbReference>
<evidence type="ECO:0000256" key="2">
    <source>
        <dbReference type="ARBA" id="ARBA00012438"/>
    </source>
</evidence>
<dbReference type="NCBIfam" id="TIGR00229">
    <property type="entry name" value="sensory_box"/>
    <property type="match status" value="1"/>
</dbReference>
<feature type="domain" description="Response regulatory" evidence="7">
    <location>
        <begin position="808"/>
        <end position="924"/>
    </location>
</feature>
<evidence type="ECO:0000313" key="11">
    <source>
        <dbReference type="Proteomes" id="UP000265882"/>
    </source>
</evidence>
<accession>A0A3A4NKE8</accession>
<dbReference type="InterPro" id="IPR035965">
    <property type="entry name" value="PAS-like_dom_sf"/>
</dbReference>
<dbReference type="Pfam" id="PF13426">
    <property type="entry name" value="PAS_9"/>
    <property type="match status" value="1"/>
</dbReference>
<dbReference type="SUPFAM" id="SSF55785">
    <property type="entry name" value="PYP-like sensor domain (PAS domain)"/>
    <property type="match status" value="1"/>
</dbReference>
<feature type="domain" description="PAC" evidence="9">
    <location>
        <begin position="501"/>
        <end position="553"/>
    </location>
</feature>
<dbReference type="GO" id="GO:0000155">
    <property type="term" value="F:phosphorelay sensor kinase activity"/>
    <property type="evidence" value="ECO:0007669"/>
    <property type="project" value="InterPro"/>
</dbReference>
<evidence type="ECO:0000259" key="6">
    <source>
        <dbReference type="PROSITE" id="PS50109"/>
    </source>
</evidence>
<evidence type="ECO:0000259" key="9">
    <source>
        <dbReference type="PROSITE" id="PS50113"/>
    </source>
</evidence>
<dbReference type="SMART" id="SM00086">
    <property type="entry name" value="PAC"/>
    <property type="match status" value="1"/>
</dbReference>
<proteinExistence type="predicted"/>
<organism evidence="10 11">
    <name type="scientific">Abyssobacteria bacterium (strain SURF_5)</name>
    <dbReference type="NCBI Taxonomy" id="2093360"/>
    <lineage>
        <taxon>Bacteria</taxon>
        <taxon>Pseudomonadati</taxon>
        <taxon>Candidatus Hydrogenedentota</taxon>
        <taxon>Candidatus Abyssobacteria</taxon>
    </lineage>
</organism>
<dbReference type="EC" id="2.7.13.3" evidence="2"/>
<evidence type="ECO:0000259" key="7">
    <source>
        <dbReference type="PROSITE" id="PS50110"/>
    </source>
</evidence>
<feature type="domain" description="Histidine kinase" evidence="6">
    <location>
        <begin position="566"/>
        <end position="789"/>
    </location>
</feature>
<keyword evidence="5" id="KW-1133">Transmembrane helix</keyword>
<comment type="caution">
    <text evidence="10">The sequence shown here is derived from an EMBL/GenBank/DDBJ whole genome shotgun (WGS) entry which is preliminary data.</text>
</comment>
<evidence type="ECO:0000256" key="1">
    <source>
        <dbReference type="ARBA" id="ARBA00000085"/>
    </source>
</evidence>
<dbReference type="PRINTS" id="PR00344">
    <property type="entry name" value="BCTRLSENSOR"/>
</dbReference>
<keyword evidence="3 4" id="KW-0597">Phosphoprotein</keyword>
<sequence length="926" mass="102964">MKFLFPKTLSKLTLNDSLLGTFVSRGKASLCGGYRTLEKVWKRLELHRMKVRPAWLSFLKKAFLASACILFAAGVLLWTQRNVYKFERETVARVNQYMFGIAGEKAQCIEQFVRDMQDYLSLLARKPFSGEFKSGKPLAYYDYVASEALLDHVGGRVDSIYRLDKTGKVLHRVPYLKSDIGKDWSQMPEVQYVLDKREPHVSQVLELSAGEPGFYLYHPVFDEKNFLGILCISIPLACLNESACRVQTGAADSTWIIDTQGIVISHSNTDHIGKNIIDIESGNFEKSDGKDFQDLVQKMINGEEGFGTYYAVGAGGKPEKVRKAVAFLPIRLHDQPWSLAMTTDYEQIAAPVRKNTRNNFLVASLLMLIGAVAGLIFYRNQKRKAELEVIARSAEELRISNLKLIHEIEQRNQAEKAREESESNYRLLAENVLDIIWIADLDFRFTYISPSVKPVLGLDPQEVIGQIVEKILPLCPLKAIKEMLPNEAESDVLDQKKTRIRTVDAELYRKDGSSIWAETKISFLHNSQGALAGLMGVTRDITEKKQLQQQFLQAQKMESIGTLAGGIAHDFNNLLGGILGYASLLKSRIGSAHEVYPYADTIEKSASRAAELTAQLLAFARGGKYEPKVVSINDIVNETLEIIGRTFDKLIQIKIHLDEEIPTVEADVGQIQQVLVNLCVNARDAMPGGGTLAIKTKRDLMAPEHTAKRPAKKSIPSVVLSVSDSGCGMDAATIERIFEPFFTTKEKGKGTGLGLSMVYGVIKNHGGHVRVRSKLGKGSCFEIHLPASGKELTSTASAPQEVRGGKELILVVDDEEVVRSLAKDVLESYGYKVLLAQDGVEAVEMFREHDGSIGLVIIDMVMPKMGGRETFQRLKEINPGVKALLSTGYGRNGETREIMRDGVKGLLQKPFHLEELLLKVRKVLDA</sequence>
<dbReference type="InterPro" id="IPR036890">
    <property type="entry name" value="HATPase_C_sf"/>
</dbReference>
<evidence type="ECO:0000259" key="8">
    <source>
        <dbReference type="PROSITE" id="PS50112"/>
    </source>
</evidence>
<reference evidence="10 11" key="1">
    <citation type="journal article" date="2017" name="ISME J.">
        <title>Energy and carbon metabolisms in a deep terrestrial subsurface fluid microbial community.</title>
        <authorList>
            <person name="Momper L."/>
            <person name="Jungbluth S.P."/>
            <person name="Lee M.D."/>
            <person name="Amend J.P."/>
        </authorList>
    </citation>
    <scope>NUCLEOTIDE SEQUENCE [LARGE SCALE GENOMIC DNA]</scope>
    <source>
        <strain evidence="10">SURF_5</strain>
    </source>
</reference>
<feature type="modified residue" description="4-aspartylphosphate" evidence="4">
    <location>
        <position position="859"/>
    </location>
</feature>
<name>A0A3A4NKE8_ABYX5</name>
<dbReference type="PROSITE" id="PS50112">
    <property type="entry name" value="PAS"/>
    <property type="match status" value="1"/>
</dbReference>
<dbReference type="InterPro" id="IPR003661">
    <property type="entry name" value="HisK_dim/P_dom"/>
</dbReference>
<feature type="domain" description="PAS" evidence="8">
    <location>
        <begin position="421"/>
        <end position="466"/>
    </location>
</feature>
<dbReference type="InterPro" id="IPR000700">
    <property type="entry name" value="PAS-assoc_C"/>
</dbReference>
<dbReference type="SMART" id="SM00388">
    <property type="entry name" value="HisKA"/>
    <property type="match status" value="1"/>
</dbReference>
<feature type="transmembrane region" description="Helical" evidence="5">
    <location>
        <begin position="58"/>
        <end position="78"/>
    </location>
</feature>
<dbReference type="InterPro" id="IPR003594">
    <property type="entry name" value="HATPase_dom"/>
</dbReference>